<protein>
    <submittedName>
        <fullName evidence="2">Conserved protein</fullName>
    </submittedName>
</protein>
<dbReference type="EMBL" id="HG916852">
    <property type="protein sequence ID" value="CDM57504.1"/>
    <property type="molecule type" value="Genomic_DNA"/>
</dbReference>
<evidence type="ECO:0000313" key="2">
    <source>
        <dbReference type="EMBL" id="CDM57504.1"/>
    </source>
</evidence>
<reference evidence="2" key="1">
    <citation type="submission" date="2013-11" db="EMBL/GenBank/DDBJ databases">
        <title>Draft genome sequence of the broad-host-range Rhizobium sp. LPU83 strain, a member of the low-genetic diversity Oregon-like Rhizobium sp. group.</title>
        <authorList>
            <person name="Wibberg D."/>
            <person name="Puehler A."/>
            <person name="Schlueter A."/>
        </authorList>
    </citation>
    <scope>NUCLEOTIDE SEQUENCE [LARGE SCALE GENOMIC DNA]</scope>
    <source>
        <strain evidence="2">LPU83</strain>
    </source>
</reference>
<dbReference type="Gene3D" id="1.10.30.50">
    <property type="match status" value="1"/>
</dbReference>
<gene>
    <name evidence="2" type="ORF">LPU83_1840</name>
</gene>
<sequence>MVLTNPNSRMPNVETLEHLDRRSDGGSNRRSRLALACFDCNFGRGSMDWLIYKTIKSGELFDIIMNKF</sequence>
<proteinExistence type="predicted"/>
<feature type="region of interest" description="Disordered" evidence="1">
    <location>
        <begin position="1"/>
        <end position="29"/>
    </location>
</feature>
<dbReference type="Proteomes" id="UP000019443">
    <property type="component" value="Chromosome"/>
</dbReference>
<dbReference type="PATRIC" id="fig|348824.6.peg.1974"/>
<dbReference type="AlphaFoldDB" id="W6R9B5"/>
<accession>W6R9B5</accession>
<feature type="compositionally biased region" description="Basic and acidic residues" evidence="1">
    <location>
        <begin position="15"/>
        <end position="24"/>
    </location>
</feature>
<dbReference type="HOGENOM" id="CLU_2791156_0_0_5"/>
<keyword evidence="3" id="KW-1185">Reference proteome</keyword>
<dbReference type="KEGG" id="rhl:LPU83_1840"/>
<feature type="compositionally biased region" description="Polar residues" evidence="1">
    <location>
        <begin position="1"/>
        <end position="10"/>
    </location>
</feature>
<name>W6R9B5_9HYPH</name>
<organism evidence="2 3">
    <name type="scientific">Rhizobium favelukesii</name>
    <dbReference type="NCBI Taxonomy" id="348824"/>
    <lineage>
        <taxon>Bacteria</taxon>
        <taxon>Pseudomonadati</taxon>
        <taxon>Pseudomonadota</taxon>
        <taxon>Alphaproteobacteria</taxon>
        <taxon>Hyphomicrobiales</taxon>
        <taxon>Rhizobiaceae</taxon>
        <taxon>Rhizobium/Agrobacterium group</taxon>
        <taxon>Rhizobium</taxon>
    </lineage>
</organism>
<evidence type="ECO:0000313" key="3">
    <source>
        <dbReference type="Proteomes" id="UP000019443"/>
    </source>
</evidence>
<evidence type="ECO:0000256" key="1">
    <source>
        <dbReference type="SAM" id="MobiDB-lite"/>
    </source>
</evidence>